<dbReference type="CDD" id="cd00002">
    <property type="entry name" value="YbaK_deacylase"/>
    <property type="match status" value="1"/>
</dbReference>
<dbReference type="Pfam" id="PF04073">
    <property type="entry name" value="tRNA_edit"/>
    <property type="match status" value="1"/>
</dbReference>
<evidence type="ECO:0000256" key="4">
    <source>
        <dbReference type="PIRNR" id="PIRNR006181"/>
    </source>
</evidence>
<organism evidence="6 7">
    <name type="scientific">Staphylococcus xylosus</name>
    <dbReference type="NCBI Taxonomy" id="1288"/>
    <lineage>
        <taxon>Bacteria</taxon>
        <taxon>Bacillati</taxon>
        <taxon>Bacillota</taxon>
        <taxon>Bacilli</taxon>
        <taxon>Bacillales</taxon>
        <taxon>Staphylococcaceae</taxon>
        <taxon>Staphylococcus</taxon>
    </lineage>
</organism>
<name>A0A418IKT5_STAXY</name>
<dbReference type="EC" id="4.2.-.-" evidence="4"/>
<dbReference type="PIRSF" id="PIRSF006181">
    <property type="entry name" value="EbsC_YbaK"/>
    <property type="match status" value="1"/>
</dbReference>
<dbReference type="OrthoDB" id="9809296at2"/>
<accession>A0A418IKT5</accession>
<evidence type="ECO:0000313" key="6">
    <source>
        <dbReference type="EMBL" id="RIN08163.1"/>
    </source>
</evidence>
<gene>
    <name evidence="6" type="primary">ybaK</name>
    <name evidence="6" type="ORF">BU097_12275</name>
</gene>
<comment type="caution">
    <text evidence="6">The sequence shown here is derived from an EMBL/GenBank/DDBJ whole genome shotgun (WGS) entry which is preliminary data.</text>
</comment>
<dbReference type="Proteomes" id="UP000285567">
    <property type="component" value="Unassembled WGS sequence"/>
</dbReference>
<dbReference type="InterPro" id="IPR004369">
    <property type="entry name" value="Prolyl-tRNA_editing_YbaK/EbsC"/>
</dbReference>
<dbReference type="GO" id="GO:0002161">
    <property type="term" value="F:aminoacyl-tRNA deacylase activity"/>
    <property type="evidence" value="ECO:0007669"/>
    <property type="project" value="InterPro"/>
</dbReference>
<keyword evidence="7" id="KW-1185">Reference proteome</keyword>
<evidence type="ECO:0000256" key="3">
    <source>
        <dbReference type="ARBA" id="ARBA00023239"/>
    </source>
</evidence>
<comment type="similarity">
    <text evidence="1 4">Belongs to the prolyl-tRNA editing family. YbaK/EbsC subfamily.</text>
</comment>
<feature type="domain" description="YbaK/aminoacyl-tRNA synthetase-associated" evidence="5">
    <location>
        <begin position="34"/>
        <end position="146"/>
    </location>
</feature>
<dbReference type="GO" id="GO:0016829">
    <property type="term" value="F:lyase activity"/>
    <property type="evidence" value="ECO:0007669"/>
    <property type="project" value="UniProtKB-KW"/>
</dbReference>
<proteinExistence type="inferred from homology"/>
<dbReference type="EMBL" id="QXUL01000078">
    <property type="protein sequence ID" value="RIN08163.1"/>
    <property type="molecule type" value="Genomic_DNA"/>
</dbReference>
<protein>
    <recommendedName>
        <fullName evidence="4">Cys-tRNA(Pro)/Cys-tRNA(Cys) deacylase</fullName>
        <ecNumber evidence="4">4.2.-.-</ecNumber>
    </recommendedName>
</protein>
<dbReference type="RefSeq" id="WP_017722557.1">
    <property type="nucleotide sequence ID" value="NZ_CABIWF010000001.1"/>
</dbReference>
<dbReference type="InterPro" id="IPR036754">
    <property type="entry name" value="YbaK/aa-tRNA-synt-asso_dom_sf"/>
</dbReference>
<evidence type="ECO:0000256" key="2">
    <source>
        <dbReference type="ARBA" id="ARBA00022917"/>
    </source>
</evidence>
<keyword evidence="3 4" id="KW-0456">Lyase</keyword>
<dbReference type="Gene3D" id="3.90.960.10">
    <property type="entry name" value="YbaK/aminoacyl-tRNA synthetase-associated domain"/>
    <property type="match status" value="1"/>
</dbReference>
<dbReference type="NCBIfam" id="TIGR00011">
    <property type="entry name" value="YbaK_EbsC"/>
    <property type="match status" value="1"/>
</dbReference>
<dbReference type="AlphaFoldDB" id="A0A418IKT5"/>
<dbReference type="InterPro" id="IPR007214">
    <property type="entry name" value="YbaK/aa-tRNA-synth-assoc-dom"/>
</dbReference>
<keyword evidence="2 4" id="KW-0648">Protein biosynthesis</keyword>
<dbReference type="PANTHER" id="PTHR30411">
    <property type="entry name" value="CYTOPLASMIC PROTEIN"/>
    <property type="match status" value="1"/>
</dbReference>
<dbReference type="GO" id="GO:0006412">
    <property type="term" value="P:translation"/>
    <property type="evidence" value="ECO:0007669"/>
    <property type="project" value="UniProtKB-KW"/>
</dbReference>
<evidence type="ECO:0000256" key="1">
    <source>
        <dbReference type="ARBA" id="ARBA00009798"/>
    </source>
</evidence>
<evidence type="ECO:0000259" key="5">
    <source>
        <dbReference type="Pfam" id="PF04073"/>
    </source>
</evidence>
<reference evidence="6 7" key="1">
    <citation type="journal article" date="2016" name="Front. Microbiol.">
        <title>Comprehensive Phylogenetic Analysis of Bovine Non-aureus Staphylococci Species Based on Whole-Genome Sequencing.</title>
        <authorList>
            <person name="Naushad S."/>
            <person name="Barkema H.W."/>
            <person name="Luby C."/>
            <person name="Condas L.A."/>
            <person name="Nobrega D.B."/>
            <person name="Carson D.A."/>
            <person name="De Buck J."/>
        </authorList>
    </citation>
    <scope>NUCLEOTIDE SEQUENCE [LARGE SCALE GENOMIC DNA]</scope>
    <source>
        <strain evidence="6 7">SNUC 102</strain>
    </source>
</reference>
<evidence type="ECO:0000313" key="7">
    <source>
        <dbReference type="Proteomes" id="UP000285567"/>
    </source>
</evidence>
<dbReference type="SUPFAM" id="SSF55826">
    <property type="entry name" value="YbaK/ProRS associated domain"/>
    <property type="match status" value="1"/>
</dbReference>
<sequence length="161" mass="17984">MKQKKTNAMRILDSQAIAYSVNTYDISTHHMDGEHVAQKVGVDPDHVYKTLVLENAAHEHFVFIIPVNKTLDMKTAAQSVTEKKLNLMPLEQLKKVTGYIRGGCSPIGMKRQFPTVIDQNAQALDSIYISGGDRGVQINIRVKDLIAVTQAQVMHIIQETK</sequence>
<dbReference type="PANTHER" id="PTHR30411:SF0">
    <property type="entry name" value="CYS-TRNA(PRO)_CYS-TRNA(CYS) DEACYLASE YBAK"/>
    <property type="match status" value="1"/>
</dbReference>